<accession>A0A1H5WIR0</accession>
<dbReference type="PANTHER" id="PTHR46333">
    <property type="entry name" value="CYTOKINESIS PROTEIN 3"/>
    <property type="match status" value="1"/>
</dbReference>
<dbReference type="EMBL" id="FNUV01000006">
    <property type="protein sequence ID" value="SEF99354.1"/>
    <property type="molecule type" value="Genomic_DNA"/>
</dbReference>
<reference evidence="3 4" key="1">
    <citation type="submission" date="2016-10" db="EMBL/GenBank/DDBJ databases">
        <authorList>
            <person name="de Groot N.N."/>
        </authorList>
    </citation>
    <scope>NUCLEOTIDE SEQUENCE [LARGE SCALE GENOMIC DNA]</scope>
    <source>
        <strain evidence="3 4">AR32</strain>
    </source>
</reference>
<dbReference type="AlphaFoldDB" id="A0A1H5WIR0"/>
<protein>
    <submittedName>
        <fullName evidence="3">Transglutaminase-like superfamily protein</fullName>
    </submittedName>
</protein>
<evidence type="ECO:0000313" key="4">
    <source>
        <dbReference type="Proteomes" id="UP000236735"/>
    </source>
</evidence>
<evidence type="ECO:0000256" key="1">
    <source>
        <dbReference type="SAM" id="SignalP"/>
    </source>
</evidence>
<evidence type="ECO:0000259" key="2">
    <source>
        <dbReference type="SMART" id="SM00460"/>
    </source>
</evidence>
<dbReference type="Pfam" id="PF01841">
    <property type="entry name" value="Transglut_core"/>
    <property type="match status" value="1"/>
</dbReference>
<evidence type="ECO:0000313" key="3">
    <source>
        <dbReference type="EMBL" id="SEF99354.1"/>
    </source>
</evidence>
<dbReference type="Proteomes" id="UP000236735">
    <property type="component" value="Unassembled WGS sequence"/>
</dbReference>
<dbReference type="Gene3D" id="3.10.620.30">
    <property type="match status" value="1"/>
</dbReference>
<feature type="domain" description="Transglutaminase-like" evidence="2">
    <location>
        <begin position="298"/>
        <end position="363"/>
    </location>
</feature>
<dbReference type="InterPro" id="IPR038765">
    <property type="entry name" value="Papain-like_cys_pep_sf"/>
</dbReference>
<dbReference type="PANTHER" id="PTHR46333:SF2">
    <property type="entry name" value="CYTOKINESIS PROTEIN 3"/>
    <property type="match status" value="1"/>
</dbReference>
<feature type="chain" id="PRO_5009288325" evidence="1">
    <location>
        <begin position="21"/>
        <end position="476"/>
    </location>
</feature>
<dbReference type="GeneID" id="32573868"/>
<sequence length="476" mass="54629">MKKILVVIALVMLNICQLPAQELIACGPFYSEPHEVTVEANITLQPFVEQTVGMRSNSTRTDVTAIKWIDRITNMPTYLRDFYDLYGNKVHEVLNGKQNWTADPALADYNESNNSYYITLTTIKGTVDFTFSRDASAEVIKQSCRNAVQEVCKSQYADADSFIRYLIIALSYDYPEAFWLRNYFRWGDYYSWQYNYSQTSGKGTAEYSQRIYFVLKADDFDRRLDFLDDAILVYSAVTDITEKVNGIISESPDGSRYDKVAYLNDWLTHHNCYNPEYSGTPDNMKHHVVWSPYSAFMGLSDADGPVCEAYARAFKILCDKLNIPCVLASGYAKGNKLQAQGESHVWNETQMDDGQWYAVDVTWNDPVVKSKQEKISGFENHNWLLLGKKDLVANDFTFEESHPLSITWDNKPEIMDKWDCLIESLIADYKYRNSTGIRTAAYHPSDKVQLYNMQGQKVDAEYKGIVLSNGRKYIAK</sequence>
<feature type="signal peptide" evidence="1">
    <location>
        <begin position="1"/>
        <end position="20"/>
    </location>
</feature>
<organism evidence="3 4">
    <name type="scientific">Xylanibacter ruminicola</name>
    <name type="common">Prevotella ruminicola</name>
    <dbReference type="NCBI Taxonomy" id="839"/>
    <lineage>
        <taxon>Bacteria</taxon>
        <taxon>Pseudomonadati</taxon>
        <taxon>Bacteroidota</taxon>
        <taxon>Bacteroidia</taxon>
        <taxon>Bacteroidales</taxon>
        <taxon>Prevotellaceae</taxon>
        <taxon>Xylanibacter</taxon>
    </lineage>
</organism>
<dbReference type="InterPro" id="IPR002931">
    <property type="entry name" value="Transglutaminase-like"/>
</dbReference>
<gene>
    <name evidence="3" type="ORF">SAMN05216354_2374</name>
</gene>
<dbReference type="InterPro" id="IPR052557">
    <property type="entry name" value="CAP/Cytokinesis_protein"/>
</dbReference>
<dbReference type="SUPFAM" id="SSF54001">
    <property type="entry name" value="Cysteine proteinases"/>
    <property type="match status" value="1"/>
</dbReference>
<dbReference type="GO" id="GO:0005737">
    <property type="term" value="C:cytoplasm"/>
    <property type="evidence" value="ECO:0007669"/>
    <property type="project" value="TreeGrafter"/>
</dbReference>
<proteinExistence type="predicted"/>
<name>A0A1H5WIR0_XYLRU</name>
<keyword evidence="1" id="KW-0732">Signal</keyword>
<dbReference type="SMART" id="SM00460">
    <property type="entry name" value="TGc"/>
    <property type="match status" value="1"/>
</dbReference>
<dbReference type="RefSeq" id="WP_036911030.1">
    <property type="nucleotide sequence ID" value="NZ_FNUV01000006.1"/>
</dbReference>